<reference evidence="2" key="1">
    <citation type="submission" date="2003-06" db="EMBL/GenBank/DDBJ databases">
        <title>Oryza sativa nipponbare(GA3) genomic DNA, chromosome 9, PAC clone:P0651G05.</title>
        <authorList>
            <person name="Sasaki T."/>
            <person name="Matsumoto T."/>
            <person name="Katayose Y."/>
        </authorList>
    </citation>
    <scope>NUCLEOTIDE SEQUENCE</scope>
</reference>
<evidence type="ECO:0000313" key="3">
    <source>
        <dbReference type="EMBL" id="BAD29637.1"/>
    </source>
</evidence>
<proteinExistence type="predicted"/>
<evidence type="ECO:0000256" key="1">
    <source>
        <dbReference type="SAM" id="MobiDB-lite"/>
    </source>
</evidence>
<evidence type="ECO:0000313" key="4">
    <source>
        <dbReference type="Proteomes" id="UP000000763"/>
    </source>
</evidence>
<reference evidence="4" key="3">
    <citation type="journal article" date="2005" name="Nature">
        <title>The map-based sequence of the rice genome.</title>
        <authorList>
            <consortium name="International rice genome sequencing project (IRGSP)"/>
            <person name="Matsumoto T."/>
            <person name="Wu J."/>
            <person name="Kanamori H."/>
            <person name="Katayose Y."/>
            <person name="Fujisawa M."/>
            <person name="Namiki N."/>
            <person name="Mizuno H."/>
            <person name="Yamamoto K."/>
            <person name="Antonio B.A."/>
            <person name="Baba T."/>
            <person name="Sakata K."/>
            <person name="Nagamura Y."/>
            <person name="Aoki H."/>
            <person name="Arikawa K."/>
            <person name="Arita K."/>
            <person name="Bito T."/>
            <person name="Chiden Y."/>
            <person name="Fujitsuka N."/>
            <person name="Fukunaka R."/>
            <person name="Hamada M."/>
            <person name="Harada C."/>
            <person name="Hayashi A."/>
            <person name="Hijishita S."/>
            <person name="Honda M."/>
            <person name="Hosokawa S."/>
            <person name="Ichikawa Y."/>
            <person name="Idonuma A."/>
            <person name="Iijima M."/>
            <person name="Ikeda M."/>
            <person name="Ikeno M."/>
            <person name="Ito K."/>
            <person name="Ito S."/>
            <person name="Ito T."/>
            <person name="Ito Y."/>
            <person name="Ito Y."/>
            <person name="Iwabuchi A."/>
            <person name="Kamiya K."/>
            <person name="Karasawa W."/>
            <person name="Kurita K."/>
            <person name="Katagiri S."/>
            <person name="Kikuta A."/>
            <person name="Kobayashi H."/>
            <person name="Kobayashi N."/>
            <person name="Machita K."/>
            <person name="Maehara T."/>
            <person name="Masukawa M."/>
            <person name="Mizubayashi T."/>
            <person name="Mukai Y."/>
            <person name="Nagasaki H."/>
            <person name="Nagata Y."/>
            <person name="Naito S."/>
            <person name="Nakashima M."/>
            <person name="Nakama Y."/>
            <person name="Nakamichi Y."/>
            <person name="Nakamura M."/>
            <person name="Meguro A."/>
            <person name="Negishi M."/>
            <person name="Ohta I."/>
            <person name="Ohta T."/>
            <person name="Okamoto M."/>
            <person name="Ono N."/>
            <person name="Saji S."/>
            <person name="Sakaguchi M."/>
            <person name="Sakai K."/>
            <person name="Shibata M."/>
            <person name="Shimokawa T."/>
            <person name="Song J."/>
            <person name="Takazaki Y."/>
            <person name="Terasawa K."/>
            <person name="Tsugane M."/>
            <person name="Tsuji K."/>
            <person name="Ueda S."/>
            <person name="Waki K."/>
            <person name="Yamagata H."/>
            <person name="Yamamoto M."/>
            <person name="Yamamoto S."/>
            <person name="Yamane H."/>
            <person name="Yoshiki S."/>
            <person name="Yoshihara R."/>
            <person name="Yukawa K."/>
            <person name="Zhong H."/>
            <person name="Yano M."/>
            <person name="Yuan Q."/>
            <person name="Ouyang S."/>
            <person name="Liu J."/>
            <person name="Jones K.M."/>
            <person name="Gansberger K."/>
            <person name="Moffat K."/>
            <person name="Hill J."/>
            <person name="Bera J."/>
            <person name="Fadrosh D."/>
            <person name="Jin S."/>
            <person name="Johri S."/>
            <person name="Kim M."/>
            <person name="Overton L."/>
            <person name="Reardon M."/>
            <person name="Tsitrin T."/>
            <person name="Vuong H."/>
            <person name="Weaver B."/>
            <person name="Ciecko A."/>
            <person name="Tallon L."/>
            <person name="Jackson J."/>
            <person name="Pai G."/>
            <person name="Aken S.V."/>
            <person name="Utterback T."/>
            <person name="Reidmuller S."/>
            <person name="Feldblyum T."/>
            <person name="Hsiao J."/>
            <person name="Zismann V."/>
            <person name="Iobst S."/>
            <person name="de Vazeille A.R."/>
            <person name="Buell C.R."/>
            <person name="Ying K."/>
            <person name="Li Y."/>
            <person name="Lu T."/>
            <person name="Huang Y."/>
            <person name="Zhao Q."/>
            <person name="Feng Q."/>
            <person name="Zhang L."/>
            <person name="Zhu J."/>
            <person name="Weng Q."/>
            <person name="Mu J."/>
            <person name="Lu Y."/>
            <person name="Fan D."/>
            <person name="Liu Y."/>
            <person name="Guan J."/>
            <person name="Zhang Y."/>
            <person name="Yu S."/>
            <person name="Liu X."/>
            <person name="Zhang Y."/>
            <person name="Hong G."/>
            <person name="Han B."/>
            <person name="Choisne N."/>
            <person name="Demange N."/>
            <person name="Orjeda G."/>
            <person name="Samain S."/>
            <person name="Cattolico L."/>
            <person name="Pelletier E."/>
            <person name="Couloux A."/>
            <person name="Segurens B."/>
            <person name="Wincker P."/>
            <person name="D'Hont A."/>
            <person name="Scarpelli C."/>
            <person name="Weissenbach J."/>
            <person name="Salanoubat M."/>
            <person name="Quetier F."/>
            <person name="Yu Y."/>
            <person name="Kim H.R."/>
            <person name="Rambo T."/>
            <person name="Currie J."/>
            <person name="Collura K."/>
            <person name="Luo M."/>
            <person name="Yang T."/>
            <person name="Ammiraju J.S.S."/>
            <person name="Engler F."/>
            <person name="Soderlund C."/>
            <person name="Wing R.A."/>
            <person name="Palmer L.E."/>
            <person name="de la Bastide M."/>
            <person name="Spiegel L."/>
            <person name="Nascimento L."/>
            <person name="Zutavern T."/>
            <person name="O'Shaughnessy A."/>
            <person name="Dike S."/>
            <person name="Dedhia N."/>
            <person name="Preston R."/>
            <person name="Balija V."/>
            <person name="McCombie W.R."/>
            <person name="Chow T."/>
            <person name="Chen H."/>
            <person name="Chung M."/>
            <person name="Chen C."/>
            <person name="Shaw J."/>
            <person name="Wu H."/>
            <person name="Hsiao K."/>
            <person name="Chao Y."/>
            <person name="Chu M."/>
            <person name="Cheng C."/>
            <person name="Hour A."/>
            <person name="Lee P."/>
            <person name="Lin S."/>
            <person name="Lin Y."/>
            <person name="Liou J."/>
            <person name="Liu S."/>
            <person name="Hsing Y."/>
            <person name="Raghuvanshi S."/>
            <person name="Mohanty A."/>
            <person name="Bharti A.K."/>
            <person name="Gaur A."/>
            <person name="Gupta V."/>
            <person name="Kumar D."/>
            <person name="Ravi V."/>
            <person name="Vij S."/>
            <person name="Kapur A."/>
            <person name="Khurana P."/>
            <person name="Khurana P."/>
            <person name="Khurana J.P."/>
            <person name="Tyagi A.K."/>
            <person name="Gaikwad K."/>
            <person name="Singh A."/>
            <person name="Dalal V."/>
            <person name="Srivastava S."/>
            <person name="Dixit A."/>
            <person name="Pal A.K."/>
            <person name="Ghazi I.A."/>
            <person name="Yadav M."/>
            <person name="Pandit A."/>
            <person name="Bhargava A."/>
            <person name="Sureshbabu K."/>
            <person name="Batra K."/>
            <person name="Sharma T.R."/>
            <person name="Mohapatra T."/>
            <person name="Singh N.K."/>
            <person name="Messing J."/>
            <person name="Nelson A.B."/>
            <person name="Fuks G."/>
            <person name="Kavchok S."/>
            <person name="Keizer G."/>
            <person name="Linton E."/>
            <person name="Llaca V."/>
            <person name="Song R."/>
            <person name="Tanyolac B."/>
            <person name="Young S."/>
            <person name="Ho-Il K."/>
            <person name="Hahn J.H."/>
            <person name="Sangsakoo G."/>
            <person name="Vanavichit A."/>
            <person name="de Mattos Luiz.A.T."/>
            <person name="Zimmer P.D."/>
            <person name="Malone G."/>
            <person name="Dellagostin O."/>
            <person name="de Oliveira A.C."/>
            <person name="Bevan M."/>
            <person name="Bancroft I."/>
            <person name="Minx P."/>
            <person name="Cordum H."/>
            <person name="Wilson R."/>
            <person name="Cheng Z."/>
            <person name="Jin W."/>
            <person name="Jiang J."/>
            <person name="Leong S.A."/>
            <person name="Iwama H."/>
            <person name="Gojobori T."/>
            <person name="Itoh T."/>
            <person name="Niimura Y."/>
            <person name="Fujii Y."/>
            <person name="Habara T."/>
            <person name="Sakai H."/>
            <person name="Sato Y."/>
            <person name="Wilson G."/>
            <person name="Kumar K."/>
            <person name="McCouch S."/>
            <person name="Juretic N."/>
            <person name="Hoen D."/>
            <person name="Wright S."/>
            <person name="Bruskiewich R."/>
            <person name="Bureau T."/>
            <person name="Miyao A."/>
            <person name="Hirochika H."/>
            <person name="Nishikawa T."/>
            <person name="Kadowaki K."/>
            <person name="Sugiura M."/>
            <person name="Burr B."/>
            <person name="Sasaki T."/>
        </authorList>
    </citation>
    <scope>NUCLEOTIDE SEQUENCE [LARGE SCALE GENOMIC DNA]</scope>
    <source>
        <strain evidence="4">cv. Nipponbare</strain>
    </source>
</reference>
<reference evidence="3" key="2">
    <citation type="submission" date="2004-01" db="EMBL/GenBank/DDBJ databases">
        <title>Oryza sativa nipponbare(GA3) genomic DNA, chromosome 9, PAC clone:P0645D04.</title>
        <authorList>
            <person name="Sasaki T."/>
            <person name="Matsumoto T."/>
            <person name="Katayose Y."/>
        </authorList>
    </citation>
    <scope>NUCLEOTIDE SEQUENCE</scope>
</reference>
<organism evidence="2 4">
    <name type="scientific">Oryza sativa subsp. japonica</name>
    <name type="common">Rice</name>
    <dbReference type="NCBI Taxonomy" id="39947"/>
    <lineage>
        <taxon>Eukaryota</taxon>
        <taxon>Viridiplantae</taxon>
        <taxon>Streptophyta</taxon>
        <taxon>Embryophyta</taxon>
        <taxon>Tracheophyta</taxon>
        <taxon>Spermatophyta</taxon>
        <taxon>Magnoliopsida</taxon>
        <taxon>Liliopsida</taxon>
        <taxon>Poales</taxon>
        <taxon>Poaceae</taxon>
        <taxon>BOP clade</taxon>
        <taxon>Oryzoideae</taxon>
        <taxon>Oryzeae</taxon>
        <taxon>Oryzinae</taxon>
        <taxon>Oryza</taxon>
        <taxon>Oryza sativa</taxon>
    </lineage>
</organism>
<gene>
    <name evidence="3" type="ORF">P0645D04.6</name>
    <name evidence="2" type="ORF">P0651G05.26</name>
</gene>
<evidence type="ECO:0000313" key="2">
    <source>
        <dbReference type="EMBL" id="BAD26520.1"/>
    </source>
</evidence>
<dbReference type="Proteomes" id="UP000000763">
    <property type="component" value="Chromosome 9"/>
</dbReference>
<dbReference type="EMBL" id="AP006528">
    <property type="protein sequence ID" value="BAD26520.1"/>
    <property type="molecule type" value="Genomic_DNA"/>
</dbReference>
<feature type="region of interest" description="Disordered" evidence="1">
    <location>
        <begin position="1"/>
        <end position="25"/>
    </location>
</feature>
<reference evidence="4" key="4">
    <citation type="journal article" date="2008" name="Nucleic Acids Res.">
        <title>The rice annotation project database (RAP-DB): 2008 update.</title>
        <authorList>
            <consortium name="The rice annotation project (RAP)"/>
        </authorList>
    </citation>
    <scope>GENOME REANNOTATION</scope>
    <source>
        <strain evidence="4">cv. Nipponbare</strain>
    </source>
</reference>
<accession>Q6H429</accession>
<dbReference type="EMBL" id="AP006727">
    <property type="protein sequence ID" value="BAD29637.1"/>
    <property type="molecule type" value="Genomic_DNA"/>
</dbReference>
<feature type="compositionally biased region" description="Basic and acidic residues" evidence="1">
    <location>
        <begin position="1"/>
        <end position="23"/>
    </location>
</feature>
<sequence>MDERRAALEDSVHERKAARERPPNQRRCGLVAEEMTLMRRRSRLIVKPWPREGNDASFSSDAAALVPDPICWCSGPPSLEAPPASPPPQLLRLKGAATAPSAKNALLSECDKW</sequence>
<name>Q6H429_ORYSJ</name>
<protein>
    <submittedName>
        <fullName evidence="2">Uncharacterized protein</fullName>
    </submittedName>
</protein>
<dbReference type="AlphaFoldDB" id="Q6H429"/>